<evidence type="ECO:0000259" key="2">
    <source>
        <dbReference type="Pfam" id="PF00501"/>
    </source>
</evidence>
<dbReference type="RefSeq" id="WP_345440139.1">
    <property type="nucleotide sequence ID" value="NZ_BAABKO010000005.1"/>
</dbReference>
<keyword evidence="5" id="KW-1185">Reference proteome</keyword>
<dbReference type="PANTHER" id="PTHR43767:SF1">
    <property type="entry name" value="NONRIBOSOMAL PEPTIDE SYNTHASE PES1 (EUROFUNG)-RELATED"/>
    <property type="match status" value="1"/>
</dbReference>
<dbReference type="InterPro" id="IPR000873">
    <property type="entry name" value="AMP-dep_synth/lig_dom"/>
</dbReference>
<dbReference type="Proteomes" id="UP001501645">
    <property type="component" value="Unassembled WGS sequence"/>
</dbReference>
<name>A0ABP9AFX5_9MICO</name>
<dbReference type="InterPro" id="IPR050237">
    <property type="entry name" value="ATP-dep_AMP-bd_enzyme"/>
</dbReference>
<organism evidence="4 5">
    <name type="scientific">Microbacterium gilvum</name>
    <dbReference type="NCBI Taxonomy" id="1336204"/>
    <lineage>
        <taxon>Bacteria</taxon>
        <taxon>Bacillati</taxon>
        <taxon>Actinomycetota</taxon>
        <taxon>Actinomycetes</taxon>
        <taxon>Micrococcales</taxon>
        <taxon>Microbacteriaceae</taxon>
        <taxon>Microbacterium</taxon>
    </lineage>
</organism>
<evidence type="ECO:0000313" key="4">
    <source>
        <dbReference type="EMBL" id="GAA4780821.1"/>
    </source>
</evidence>
<dbReference type="InterPro" id="IPR025110">
    <property type="entry name" value="AMP-bd_C"/>
</dbReference>
<sequence>MAEPRRVIATDSDDVLTARELDLAATSLAHALIRHGVRPDDSVAVTLCNGIDFVIACAGIWRAGATPQPIDPRLPPADRSAIEQLGGFAAMIGRKPETPGIAWLPRARVSPDARQLPDLASSCWKAVATSGSTGRPKIVRASAPALLDPDMPVAPFLPLRATQIIAGPMWHSAVFTYAFRGLLTGHELIIMRRFDARRWVELVEQHRATWGLLVPTMMSRLLRLSEAERAPSRLASLQRVLHMGAPCPVELKASFLDWLGPSRVDEVYAGSESNGLTHINGVEWLERPGSVGRAISGTVIRILDEQGRELPPGRTGAIWMRRGEAPAYSYLGAVSRRDEEGWDTLADVGRLDSDGYLYVHDRADDLINRGGEKIAPAAVEAVLESHPDVLEAVAFGVPDDDLGQAVHAAVVLSASHTTADALRAYAALRLRAGAPSTIHVVDGPLRNEAGKIRRSSMLERTDQHHPLTENRRTP</sequence>
<comment type="caution">
    <text evidence="4">The sequence shown here is derived from an EMBL/GenBank/DDBJ whole genome shotgun (WGS) entry which is preliminary data.</text>
</comment>
<evidence type="ECO:0000256" key="1">
    <source>
        <dbReference type="SAM" id="MobiDB-lite"/>
    </source>
</evidence>
<dbReference type="EMBL" id="BAABKO010000005">
    <property type="protein sequence ID" value="GAA4780821.1"/>
    <property type="molecule type" value="Genomic_DNA"/>
</dbReference>
<dbReference type="InterPro" id="IPR045851">
    <property type="entry name" value="AMP-bd_C_sf"/>
</dbReference>
<gene>
    <name evidence="4" type="ORF">GCM10023351_27320</name>
</gene>
<dbReference type="Pfam" id="PF00501">
    <property type="entry name" value="AMP-binding"/>
    <property type="match status" value="1"/>
</dbReference>
<proteinExistence type="predicted"/>
<feature type="domain" description="AMP-dependent synthetase/ligase" evidence="2">
    <location>
        <begin position="4"/>
        <end position="322"/>
    </location>
</feature>
<evidence type="ECO:0000259" key="3">
    <source>
        <dbReference type="Pfam" id="PF13193"/>
    </source>
</evidence>
<evidence type="ECO:0000313" key="5">
    <source>
        <dbReference type="Proteomes" id="UP001501645"/>
    </source>
</evidence>
<dbReference type="Gene3D" id="3.40.50.12780">
    <property type="entry name" value="N-terminal domain of ligase-like"/>
    <property type="match status" value="1"/>
</dbReference>
<dbReference type="InterPro" id="IPR042099">
    <property type="entry name" value="ANL_N_sf"/>
</dbReference>
<reference evidence="5" key="1">
    <citation type="journal article" date="2019" name="Int. J. Syst. Evol. Microbiol.">
        <title>The Global Catalogue of Microorganisms (GCM) 10K type strain sequencing project: providing services to taxonomists for standard genome sequencing and annotation.</title>
        <authorList>
            <consortium name="The Broad Institute Genomics Platform"/>
            <consortium name="The Broad Institute Genome Sequencing Center for Infectious Disease"/>
            <person name="Wu L."/>
            <person name="Ma J."/>
        </authorList>
    </citation>
    <scope>NUCLEOTIDE SEQUENCE [LARGE SCALE GENOMIC DNA]</scope>
    <source>
        <strain evidence="5">JCM 18537</strain>
    </source>
</reference>
<dbReference type="Pfam" id="PF13193">
    <property type="entry name" value="AMP-binding_C"/>
    <property type="match status" value="1"/>
</dbReference>
<dbReference type="PANTHER" id="PTHR43767">
    <property type="entry name" value="LONG-CHAIN-FATTY-ACID--COA LIGASE"/>
    <property type="match status" value="1"/>
</dbReference>
<dbReference type="Gene3D" id="3.30.300.30">
    <property type="match status" value="1"/>
</dbReference>
<feature type="region of interest" description="Disordered" evidence="1">
    <location>
        <begin position="451"/>
        <end position="474"/>
    </location>
</feature>
<dbReference type="SUPFAM" id="SSF56801">
    <property type="entry name" value="Acetyl-CoA synthetase-like"/>
    <property type="match status" value="1"/>
</dbReference>
<protein>
    <submittedName>
        <fullName evidence="4">AMP-binding protein</fullName>
    </submittedName>
</protein>
<feature type="domain" description="AMP-binding enzyme C-terminal" evidence="3">
    <location>
        <begin position="379"/>
        <end position="448"/>
    </location>
</feature>
<accession>A0ABP9AFX5</accession>